<keyword evidence="5" id="KW-0315">Glutamine amidotransferase</keyword>
<comment type="caution">
    <text evidence="5">The sequence shown here is derived from an EMBL/GenBank/DDBJ whole genome shotgun (WGS) entry which is preliminary data.</text>
</comment>
<comment type="similarity">
    <text evidence="3">Belongs to the peptidase C56 family. HSP31-like subfamily.</text>
</comment>
<dbReference type="InterPro" id="IPR029062">
    <property type="entry name" value="Class_I_gatase-like"/>
</dbReference>
<reference evidence="5 6" key="1">
    <citation type="submission" date="2024-05" db="EMBL/GenBank/DDBJ databases">
        <authorList>
            <person name="De Oliveira J.P."/>
            <person name="Noriler S.A."/>
            <person name="De Oliveira A.G."/>
            <person name="Sipoli D.S."/>
        </authorList>
    </citation>
    <scope>NUCLEOTIDE SEQUENCE [LARGE SCALE GENOMIC DNA]</scope>
    <source>
        <strain evidence="5 6">LABIM189</strain>
    </source>
</reference>
<evidence type="ECO:0000313" key="5">
    <source>
        <dbReference type="EMBL" id="MEO2217742.1"/>
    </source>
</evidence>
<sequence>MKNFSQAWRKTGFEVKRLSGRGAGLGSVASSGKELVDIKAGFNLSMVLGAHLNAYGICPEGKMARCTIMQKVLSVPIFNQPVLVAMSMPIMQTAAADAAPLVQEPSASAGKILMVMTNHDRYPSRTERTGLWLAELTHVYDALTEAGYAIDFASPNGGAVPLDPRSLGWPHADAAAKARLNDPAFMALLQSTRAVADIDPGAYRAIFYTGGHGTIWDFRNNADLNRVAESIYRGGGIVSAVCHGLAGLLDLRTEEGRPLLEGRRVTGFSNCEEALSGVKDQVPYQLQSEMEARGGRYEKAVMPFGSFALTDGRLITGQNPRSSKALAQALLAALRNAPAR</sequence>
<evidence type="ECO:0000259" key="4">
    <source>
        <dbReference type="Pfam" id="PF01965"/>
    </source>
</evidence>
<keyword evidence="2" id="KW-0456">Lyase</keyword>
<keyword evidence="6" id="KW-1185">Reference proteome</keyword>
<dbReference type="Gene3D" id="3.40.50.880">
    <property type="match status" value="1"/>
</dbReference>
<evidence type="ECO:0000256" key="3">
    <source>
        <dbReference type="ARBA" id="ARBA00038493"/>
    </source>
</evidence>
<name>A0ABV0FCD1_9NEIS</name>
<dbReference type="InterPro" id="IPR050325">
    <property type="entry name" value="Prot/Nucl_acid_deglycase"/>
</dbReference>
<dbReference type="InterPro" id="IPR002818">
    <property type="entry name" value="DJ-1/PfpI"/>
</dbReference>
<feature type="domain" description="DJ-1/PfpI" evidence="4">
    <location>
        <begin position="134"/>
        <end position="332"/>
    </location>
</feature>
<evidence type="ECO:0000256" key="2">
    <source>
        <dbReference type="ARBA" id="ARBA00023239"/>
    </source>
</evidence>
<evidence type="ECO:0000313" key="6">
    <source>
        <dbReference type="Proteomes" id="UP001455709"/>
    </source>
</evidence>
<dbReference type="RefSeq" id="WP_347370824.1">
    <property type="nucleotide sequence ID" value="NZ_JBDOJC010000001.1"/>
</dbReference>
<keyword evidence="1" id="KW-0346">Stress response</keyword>
<dbReference type="SUPFAM" id="SSF52317">
    <property type="entry name" value="Class I glutamine amidotransferase-like"/>
    <property type="match status" value="1"/>
</dbReference>
<dbReference type="PANTHER" id="PTHR48094">
    <property type="entry name" value="PROTEIN/NUCLEIC ACID DEGLYCASE DJ-1-RELATED"/>
    <property type="match status" value="1"/>
</dbReference>
<accession>A0ABV0FCD1</accession>
<evidence type="ECO:0000256" key="1">
    <source>
        <dbReference type="ARBA" id="ARBA00023016"/>
    </source>
</evidence>
<proteinExistence type="inferred from homology"/>
<dbReference type="CDD" id="cd03141">
    <property type="entry name" value="GATase1_Hsp31_like"/>
    <property type="match status" value="1"/>
</dbReference>
<dbReference type="PANTHER" id="PTHR48094:SF11">
    <property type="entry name" value="GLUTATHIONE-INDEPENDENT GLYOXALASE HSP31-RELATED"/>
    <property type="match status" value="1"/>
</dbReference>
<dbReference type="EMBL" id="JBDOJC010000001">
    <property type="protein sequence ID" value="MEO2217742.1"/>
    <property type="molecule type" value="Genomic_DNA"/>
</dbReference>
<gene>
    <name evidence="5" type="ORF">ABGV49_11810</name>
</gene>
<protein>
    <submittedName>
        <fullName evidence="5">Type 1 glutamine amidotransferase domain-containing protein</fullName>
    </submittedName>
</protein>
<organism evidence="5 6">
    <name type="scientific">Chromobacterium vaccinii</name>
    <dbReference type="NCBI Taxonomy" id="1108595"/>
    <lineage>
        <taxon>Bacteria</taxon>
        <taxon>Pseudomonadati</taxon>
        <taxon>Pseudomonadota</taxon>
        <taxon>Betaproteobacteria</taxon>
        <taxon>Neisseriales</taxon>
        <taxon>Chromobacteriaceae</taxon>
        <taxon>Chromobacterium</taxon>
    </lineage>
</organism>
<dbReference type="Pfam" id="PF01965">
    <property type="entry name" value="DJ-1_PfpI"/>
    <property type="match status" value="1"/>
</dbReference>
<dbReference type="Proteomes" id="UP001455709">
    <property type="component" value="Unassembled WGS sequence"/>
</dbReference>